<dbReference type="OrthoDB" id="8582979at2"/>
<dbReference type="Pfam" id="PF06182">
    <property type="entry name" value="ABC2_membrane_6"/>
    <property type="match status" value="1"/>
</dbReference>
<evidence type="ECO:0000256" key="1">
    <source>
        <dbReference type="SAM" id="Phobius"/>
    </source>
</evidence>
<keyword evidence="1" id="KW-0812">Transmembrane</keyword>
<dbReference type="PANTHER" id="PTHR36832:SF1">
    <property type="entry name" value="SLR1174 PROTEIN"/>
    <property type="match status" value="1"/>
</dbReference>
<feature type="transmembrane region" description="Helical" evidence="1">
    <location>
        <begin position="96"/>
        <end position="123"/>
    </location>
</feature>
<keyword evidence="1" id="KW-1133">Transmembrane helix</keyword>
<dbReference type="RefSeq" id="WP_088386773.1">
    <property type="nucleotide sequence ID" value="NZ_NIOF01000011.1"/>
</dbReference>
<comment type="caution">
    <text evidence="2">The sequence shown here is derived from an EMBL/GenBank/DDBJ whole genome shotgun (WGS) entry which is preliminary data.</text>
</comment>
<dbReference type="Proteomes" id="UP000197468">
    <property type="component" value="Unassembled WGS sequence"/>
</dbReference>
<dbReference type="EMBL" id="NIOF01000011">
    <property type="protein sequence ID" value="OWQ86224.1"/>
    <property type="molecule type" value="Genomic_DNA"/>
</dbReference>
<accession>A0A246J233</accession>
<feature type="transmembrane region" description="Helical" evidence="1">
    <location>
        <begin position="223"/>
        <end position="245"/>
    </location>
</feature>
<reference evidence="2 3" key="1">
    <citation type="journal article" date="2008" name="Int. J. Syst. Evol. Microbiol.">
        <title>Description of Roseateles aquatilis sp. nov. and Roseateles terrae sp. nov., in the class Betaproteobacteria, and emended description of the genus Roseateles.</title>
        <authorList>
            <person name="Gomila M."/>
            <person name="Bowien B."/>
            <person name="Falsen E."/>
            <person name="Moore E.R."/>
            <person name="Lalucat J."/>
        </authorList>
    </citation>
    <scope>NUCLEOTIDE SEQUENCE [LARGE SCALE GENOMIC DNA]</scope>
    <source>
        <strain evidence="2 3">CCUG 48205</strain>
    </source>
</reference>
<gene>
    <name evidence="2" type="ORF">CDN99_20530</name>
</gene>
<feature type="transmembrane region" description="Helical" evidence="1">
    <location>
        <begin position="57"/>
        <end position="76"/>
    </location>
</feature>
<organism evidence="2 3">
    <name type="scientific">Roseateles aquatilis</name>
    <dbReference type="NCBI Taxonomy" id="431061"/>
    <lineage>
        <taxon>Bacteria</taxon>
        <taxon>Pseudomonadati</taxon>
        <taxon>Pseudomonadota</taxon>
        <taxon>Betaproteobacteria</taxon>
        <taxon>Burkholderiales</taxon>
        <taxon>Sphaerotilaceae</taxon>
        <taxon>Roseateles</taxon>
    </lineage>
</organism>
<keyword evidence="3" id="KW-1185">Reference proteome</keyword>
<keyword evidence="1" id="KW-0472">Membrane</keyword>
<evidence type="ECO:0000313" key="3">
    <source>
        <dbReference type="Proteomes" id="UP000197468"/>
    </source>
</evidence>
<evidence type="ECO:0008006" key="4">
    <source>
        <dbReference type="Google" id="ProtNLM"/>
    </source>
</evidence>
<protein>
    <recommendedName>
        <fullName evidence="4">ABC transporter permease</fullName>
    </recommendedName>
</protein>
<dbReference type="InterPro" id="IPR010390">
    <property type="entry name" value="ABC-2_transporter-like"/>
</dbReference>
<feature type="transmembrane region" description="Helical" evidence="1">
    <location>
        <begin position="20"/>
        <end position="37"/>
    </location>
</feature>
<dbReference type="PANTHER" id="PTHR36832">
    <property type="entry name" value="SLR1174 PROTEIN-RELATED"/>
    <property type="match status" value="1"/>
</dbReference>
<feature type="transmembrane region" description="Helical" evidence="1">
    <location>
        <begin position="135"/>
        <end position="162"/>
    </location>
</feature>
<evidence type="ECO:0000313" key="2">
    <source>
        <dbReference type="EMBL" id="OWQ86224.1"/>
    </source>
</evidence>
<feature type="transmembrane region" description="Helical" evidence="1">
    <location>
        <begin position="183"/>
        <end position="203"/>
    </location>
</feature>
<proteinExistence type="predicted"/>
<name>A0A246J233_9BURK</name>
<sequence length="256" mass="28187">MIRTLARIRFAEVLAWRTEFLLWLMTLTMPLIMLALWRAVTRDGAFGGYTSSDITAYFLGVLAVVLITECNLVWNLNEDLRTGELSFWLLKPAHPLINYLAITLAEVPARLLVAAPVVIAALLQSTGGAPLAQRLPSFALALVLALGINQAIQIIIGCLGFWISRSIMVFKLYETVGSVLSGYLVPLSFLPGAMADVAAYLPFRFVLSLPVEMLLGRHDAATAAYWLAVQALMFVVLNALALWTWKLGVRRYAAYG</sequence>
<dbReference type="AlphaFoldDB" id="A0A246J233"/>